<dbReference type="AlphaFoldDB" id="A0A2W7I9A0"/>
<dbReference type="EMBL" id="QKYV01000003">
    <property type="protein sequence ID" value="PZW41655.1"/>
    <property type="molecule type" value="Genomic_DNA"/>
</dbReference>
<dbReference type="InterPro" id="IPR019734">
    <property type="entry name" value="TPR_rpt"/>
</dbReference>
<comment type="caution">
    <text evidence="2">The sequence shown here is derived from an EMBL/GenBank/DDBJ whole genome shotgun (WGS) entry which is preliminary data.</text>
</comment>
<evidence type="ECO:0000313" key="2">
    <source>
        <dbReference type="EMBL" id="PZW41655.1"/>
    </source>
</evidence>
<reference evidence="2 3" key="1">
    <citation type="submission" date="2018-06" db="EMBL/GenBank/DDBJ databases">
        <title>Genomic Encyclopedia of Archaeal and Bacterial Type Strains, Phase II (KMG-II): from individual species to whole genera.</title>
        <authorList>
            <person name="Goeker M."/>
        </authorList>
    </citation>
    <scope>NUCLEOTIDE SEQUENCE [LARGE SCALE GENOMIC DNA]</scope>
    <source>
        <strain evidence="2 3">DSM 15361</strain>
    </source>
</reference>
<dbReference type="Proteomes" id="UP000249542">
    <property type="component" value="Unassembled WGS sequence"/>
</dbReference>
<gene>
    <name evidence="2" type="ORF">LX95_01337</name>
</gene>
<sequence>MTKEEYISHLENNPSLPESSLRDYQLLLEQFPYFQSARAIQIKALKQHHSFNYNLELKKTAAYTTNREVLFDYVISESFNQQEVSEKIKYRNHLENEKDENLEMNLTEANQVLDPYLFQEVSSKEEEIEQEKVEEDALEQGKPLEFTSREKHSFTEWLQLTSSKPIKPIDKKEDISQRSNDNFKLIDEFIEKKPKIIPSKEHQAKPIKISSEPTNTSLMTETLARVYLEQKNYSKAIQAFKILILKNPEKSGLFADQIRAIEKLQENK</sequence>
<name>A0A2W7I9A0_9FLAO</name>
<organism evidence="2 3">
    <name type="scientific">Mesonia algae</name>
    <dbReference type="NCBI Taxonomy" id="213248"/>
    <lineage>
        <taxon>Bacteria</taxon>
        <taxon>Pseudomonadati</taxon>
        <taxon>Bacteroidota</taxon>
        <taxon>Flavobacteriia</taxon>
        <taxon>Flavobacteriales</taxon>
        <taxon>Flavobacteriaceae</taxon>
        <taxon>Mesonia</taxon>
    </lineage>
</organism>
<proteinExistence type="predicted"/>
<keyword evidence="1" id="KW-0802">TPR repeat</keyword>
<dbReference type="RefSeq" id="WP_111540660.1">
    <property type="nucleotide sequence ID" value="NZ_QKYV01000003.1"/>
</dbReference>
<dbReference type="PROSITE" id="PS50005">
    <property type="entry name" value="TPR"/>
    <property type="match status" value="1"/>
</dbReference>
<evidence type="ECO:0000313" key="3">
    <source>
        <dbReference type="Proteomes" id="UP000249542"/>
    </source>
</evidence>
<evidence type="ECO:0000256" key="1">
    <source>
        <dbReference type="PROSITE-ProRule" id="PRU00339"/>
    </source>
</evidence>
<accession>A0A2W7I9A0</accession>
<keyword evidence="3" id="KW-1185">Reference proteome</keyword>
<feature type="repeat" description="TPR" evidence="1">
    <location>
        <begin position="217"/>
        <end position="250"/>
    </location>
</feature>
<evidence type="ECO:0008006" key="4">
    <source>
        <dbReference type="Google" id="ProtNLM"/>
    </source>
</evidence>
<protein>
    <recommendedName>
        <fullName evidence="4">Tetratricopeptide repeat protein</fullName>
    </recommendedName>
</protein>